<dbReference type="Gene3D" id="3.40.50.720">
    <property type="entry name" value="NAD(P)-binding Rossmann-like Domain"/>
    <property type="match status" value="1"/>
</dbReference>
<feature type="domain" description="Gfo/Idh/MocA-like oxidoreductase N-terminal" evidence="4">
    <location>
        <begin position="20"/>
        <end position="136"/>
    </location>
</feature>
<dbReference type="InterPro" id="IPR036291">
    <property type="entry name" value="NAD(P)-bd_dom_sf"/>
</dbReference>
<dbReference type="Gene3D" id="3.30.360.10">
    <property type="entry name" value="Dihydrodipicolinate Reductase, domain 2"/>
    <property type="match status" value="1"/>
</dbReference>
<name>A0ABN1VF68_9MICO</name>
<proteinExistence type="inferred from homology"/>
<dbReference type="Pfam" id="PF01408">
    <property type="entry name" value="GFO_IDH_MocA"/>
    <property type="match status" value="1"/>
</dbReference>
<evidence type="ECO:0000256" key="1">
    <source>
        <dbReference type="ARBA" id="ARBA00010928"/>
    </source>
</evidence>
<dbReference type="PANTHER" id="PTHR22604:SF105">
    <property type="entry name" value="TRANS-1,2-DIHYDROBENZENE-1,2-DIOL DEHYDROGENASE"/>
    <property type="match status" value="1"/>
</dbReference>
<dbReference type="SUPFAM" id="SSF55347">
    <property type="entry name" value="Glyceraldehyde-3-phosphate dehydrogenase-like, C-terminal domain"/>
    <property type="match status" value="1"/>
</dbReference>
<protein>
    <submittedName>
        <fullName evidence="6">Gfo/Idh/MocA family oxidoreductase</fullName>
    </submittedName>
</protein>
<accession>A0ABN1VF68</accession>
<sequence length="346" mass="36293">MFPTTFPAPIVPAADSVPALRWGIIAPGGIAATFAAAVQAHTHQQLVAVASRSLDRAQDFANTWGIAKAYGDYAELLANPDIDAVYIAAQQHVHLDLALQAIAAGKHILVEKPFAMNGAEAREIVAAARAAGTLAMEAMWTRYLPQTSVISQLIADGVLGDIQLVTADHGQNMPDGHRVRSLESGGGALLDLGIYPIAFASQILGTPTAIHNVGSLIETGVDGQSLLTFSYASRAQAQLNTTLLARTPITASIAGTDALLQVGGAFFTPSSMTLSQPGFNGESIHWADESGIVAHRGLSYQATALAGYVAAGLTESPVHSLDETVAILDTIDSARWQLGYRFESEK</sequence>
<evidence type="ECO:0000256" key="3">
    <source>
        <dbReference type="ARBA" id="ARBA00023027"/>
    </source>
</evidence>
<evidence type="ECO:0000256" key="2">
    <source>
        <dbReference type="ARBA" id="ARBA00023002"/>
    </source>
</evidence>
<evidence type="ECO:0000313" key="7">
    <source>
        <dbReference type="Proteomes" id="UP001500943"/>
    </source>
</evidence>
<gene>
    <name evidence="6" type="ORF">GCM10009655_01760</name>
</gene>
<dbReference type="InterPro" id="IPR000683">
    <property type="entry name" value="Gfo/Idh/MocA-like_OxRdtase_N"/>
</dbReference>
<evidence type="ECO:0000259" key="4">
    <source>
        <dbReference type="Pfam" id="PF01408"/>
    </source>
</evidence>
<dbReference type="InterPro" id="IPR055170">
    <property type="entry name" value="GFO_IDH_MocA-like_dom"/>
</dbReference>
<organism evidence="6 7">
    <name type="scientific">Rhodoglobus aureus</name>
    <dbReference type="NCBI Taxonomy" id="191497"/>
    <lineage>
        <taxon>Bacteria</taxon>
        <taxon>Bacillati</taxon>
        <taxon>Actinomycetota</taxon>
        <taxon>Actinomycetes</taxon>
        <taxon>Micrococcales</taxon>
        <taxon>Microbacteriaceae</taxon>
        <taxon>Rhodoglobus</taxon>
    </lineage>
</organism>
<dbReference type="PANTHER" id="PTHR22604">
    <property type="entry name" value="OXIDOREDUCTASES"/>
    <property type="match status" value="1"/>
</dbReference>
<dbReference type="InterPro" id="IPR050984">
    <property type="entry name" value="Gfo/Idh/MocA_domain"/>
</dbReference>
<keyword evidence="3" id="KW-0520">NAD</keyword>
<dbReference type="Proteomes" id="UP001500943">
    <property type="component" value="Unassembled WGS sequence"/>
</dbReference>
<evidence type="ECO:0000259" key="5">
    <source>
        <dbReference type="Pfam" id="PF22725"/>
    </source>
</evidence>
<dbReference type="SUPFAM" id="SSF51735">
    <property type="entry name" value="NAD(P)-binding Rossmann-fold domains"/>
    <property type="match status" value="1"/>
</dbReference>
<evidence type="ECO:0000313" key="6">
    <source>
        <dbReference type="EMBL" id="GAA1206400.1"/>
    </source>
</evidence>
<comment type="similarity">
    <text evidence="1">Belongs to the Gfo/Idh/MocA family.</text>
</comment>
<dbReference type="Pfam" id="PF22725">
    <property type="entry name" value="GFO_IDH_MocA_C3"/>
    <property type="match status" value="1"/>
</dbReference>
<reference evidence="6 7" key="1">
    <citation type="journal article" date="2019" name="Int. J. Syst. Evol. Microbiol.">
        <title>The Global Catalogue of Microorganisms (GCM) 10K type strain sequencing project: providing services to taxonomists for standard genome sequencing and annotation.</title>
        <authorList>
            <consortium name="The Broad Institute Genomics Platform"/>
            <consortium name="The Broad Institute Genome Sequencing Center for Infectious Disease"/>
            <person name="Wu L."/>
            <person name="Ma J."/>
        </authorList>
    </citation>
    <scope>NUCLEOTIDE SEQUENCE [LARGE SCALE GENOMIC DNA]</scope>
    <source>
        <strain evidence="6 7">JCM 12762</strain>
    </source>
</reference>
<feature type="domain" description="GFO/IDH/MocA-like oxidoreductase" evidence="5">
    <location>
        <begin position="151"/>
        <end position="258"/>
    </location>
</feature>
<keyword evidence="2" id="KW-0560">Oxidoreductase</keyword>
<comment type="caution">
    <text evidence="6">The sequence shown here is derived from an EMBL/GenBank/DDBJ whole genome shotgun (WGS) entry which is preliminary data.</text>
</comment>
<dbReference type="EMBL" id="BAAAKW010000005">
    <property type="protein sequence ID" value="GAA1206400.1"/>
    <property type="molecule type" value="Genomic_DNA"/>
</dbReference>
<keyword evidence="7" id="KW-1185">Reference proteome</keyword>